<sequence length="300" mass="34062">MNLNQFDFNLLKVLYALLLTSSTKEAAAKLHISPSAVSHALSRLRASLGDPLFKRENNKQIPTPFALSLKEKLVPLFISLNDDLFTEAIDGSRTFKVVCPPALIDIITPILSEQCELAGCYIECVTYQRRSWRDEVLDGSIDLVFAVGSEQKPVSSLKYETIGESKLLVIYGKNAKLEFNNSTEISLEELVKYKHVYCLPWLQDENELDRQLNRRGMSRNIGFKCPEYSQVIPALNNSSMLAIVPEPWLRNSGLKNTVNIRNLPDDLALGRLFIMYRKSMQPWKKKIVAILKSKAGQYYE</sequence>
<proteinExistence type="inferred from homology"/>
<dbReference type="GO" id="GO:0003677">
    <property type="term" value="F:DNA binding"/>
    <property type="evidence" value="ECO:0007669"/>
    <property type="project" value="UniProtKB-KW"/>
</dbReference>
<keyword evidence="3" id="KW-0238">DNA-binding</keyword>
<dbReference type="AlphaFoldDB" id="A0A8I2DCG8"/>
<dbReference type="Pfam" id="PF00126">
    <property type="entry name" value="HTH_1"/>
    <property type="match status" value="1"/>
</dbReference>
<comment type="caution">
    <text evidence="6">The sequence shown here is derived from an EMBL/GenBank/DDBJ whole genome shotgun (WGS) entry which is preliminary data.</text>
</comment>
<comment type="similarity">
    <text evidence="1">Belongs to the LysR transcriptional regulatory family.</text>
</comment>
<gene>
    <name evidence="6" type="ORF">J7T18_17980</name>
</gene>
<accession>A0A8I2DCG8</accession>
<dbReference type="InterPro" id="IPR050389">
    <property type="entry name" value="LysR-type_TF"/>
</dbReference>
<keyword evidence="2" id="KW-0805">Transcription regulation</keyword>
<protein>
    <submittedName>
        <fullName evidence="6">LysR family transcriptional regulator</fullName>
    </submittedName>
</protein>
<name>A0A8I2DCG8_9GAMM</name>
<dbReference type="Gene3D" id="3.40.190.10">
    <property type="entry name" value="Periplasmic binding protein-like II"/>
    <property type="match status" value="2"/>
</dbReference>
<dbReference type="EMBL" id="JAGKLY010000010">
    <property type="protein sequence ID" value="MBQ0270189.1"/>
    <property type="molecule type" value="Genomic_DNA"/>
</dbReference>
<organism evidence="6 7">
    <name type="scientific">Providencia huaxiensis</name>
    <dbReference type="NCBI Taxonomy" id="2027290"/>
    <lineage>
        <taxon>Bacteria</taxon>
        <taxon>Pseudomonadati</taxon>
        <taxon>Pseudomonadota</taxon>
        <taxon>Gammaproteobacteria</taxon>
        <taxon>Enterobacterales</taxon>
        <taxon>Morganellaceae</taxon>
        <taxon>Providencia</taxon>
    </lineage>
</organism>
<dbReference type="GO" id="GO:0003700">
    <property type="term" value="F:DNA-binding transcription factor activity"/>
    <property type="evidence" value="ECO:0007669"/>
    <property type="project" value="InterPro"/>
</dbReference>
<evidence type="ECO:0000256" key="2">
    <source>
        <dbReference type="ARBA" id="ARBA00023015"/>
    </source>
</evidence>
<keyword evidence="4" id="KW-0804">Transcription</keyword>
<dbReference type="Gene3D" id="1.10.10.10">
    <property type="entry name" value="Winged helix-like DNA-binding domain superfamily/Winged helix DNA-binding domain"/>
    <property type="match status" value="1"/>
</dbReference>
<dbReference type="PANTHER" id="PTHR30118">
    <property type="entry name" value="HTH-TYPE TRANSCRIPTIONAL REGULATOR LEUO-RELATED"/>
    <property type="match status" value="1"/>
</dbReference>
<reference evidence="6" key="1">
    <citation type="submission" date="2021-03" db="EMBL/GenBank/DDBJ databases">
        <authorList>
            <person name="Stanton E."/>
        </authorList>
    </citation>
    <scope>NUCLEOTIDE SEQUENCE</scope>
    <source>
        <strain evidence="6">2020EL-00113</strain>
    </source>
</reference>
<evidence type="ECO:0000256" key="1">
    <source>
        <dbReference type="ARBA" id="ARBA00009437"/>
    </source>
</evidence>
<dbReference type="SUPFAM" id="SSF46785">
    <property type="entry name" value="Winged helix' DNA-binding domain"/>
    <property type="match status" value="1"/>
</dbReference>
<dbReference type="PROSITE" id="PS50931">
    <property type="entry name" value="HTH_LYSR"/>
    <property type="match status" value="1"/>
</dbReference>
<dbReference type="SUPFAM" id="SSF53850">
    <property type="entry name" value="Periplasmic binding protein-like II"/>
    <property type="match status" value="1"/>
</dbReference>
<dbReference type="Proteomes" id="UP000674270">
    <property type="component" value="Unassembled WGS sequence"/>
</dbReference>
<evidence type="ECO:0000313" key="7">
    <source>
        <dbReference type="Proteomes" id="UP000674270"/>
    </source>
</evidence>
<feature type="domain" description="HTH lysR-type" evidence="5">
    <location>
        <begin position="6"/>
        <end position="63"/>
    </location>
</feature>
<evidence type="ECO:0000259" key="5">
    <source>
        <dbReference type="PROSITE" id="PS50931"/>
    </source>
</evidence>
<evidence type="ECO:0000256" key="4">
    <source>
        <dbReference type="ARBA" id="ARBA00023163"/>
    </source>
</evidence>
<dbReference type="InterPro" id="IPR036390">
    <property type="entry name" value="WH_DNA-bd_sf"/>
</dbReference>
<dbReference type="Pfam" id="PF03466">
    <property type="entry name" value="LysR_substrate"/>
    <property type="match status" value="1"/>
</dbReference>
<evidence type="ECO:0000256" key="3">
    <source>
        <dbReference type="ARBA" id="ARBA00023125"/>
    </source>
</evidence>
<dbReference type="InterPro" id="IPR036388">
    <property type="entry name" value="WH-like_DNA-bd_sf"/>
</dbReference>
<dbReference type="InterPro" id="IPR000847">
    <property type="entry name" value="LysR_HTH_N"/>
</dbReference>
<dbReference type="PANTHER" id="PTHR30118:SF6">
    <property type="entry name" value="HTH-TYPE TRANSCRIPTIONAL REGULATOR LEUO"/>
    <property type="match status" value="1"/>
</dbReference>
<dbReference type="InterPro" id="IPR005119">
    <property type="entry name" value="LysR_subst-bd"/>
</dbReference>
<evidence type="ECO:0000313" key="6">
    <source>
        <dbReference type="EMBL" id="MBQ0270189.1"/>
    </source>
</evidence>